<dbReference type="Gene3D" id="1.10.260.40">
    <property type="entry name" value="lambda repressor-like DNA-binding domains"/>
    <property type="match status" value="1"/>
</dbReference>
<reference evidence="1 2" key="1">
    <citation type="journal article" date="2019" name="ISME J.">
        <title>Insights into ecological role of a new deltaproteobacterial order Candidatus Acidulodesulfobacterales by metagenomics and metatranscriptomics.</title>
        <authorList>
            <person name="Tan S."/>
            <person name="Liu J."/>
            <person name="Fang Y."/>
            <person name="Hedlund B.P."/>
            <person name="Lian Z.H."/>
            <person name="Huang L.Y."/>
            <person name="Li J.T."/>
            <person name="Huang L.N."/>
            <person name="Li W.J."/>
            <person name="Jiang H.C."/>
            <person name="Dong H.L."/>
            <person name="Shu W.S."/>
        </authorList>
    </citation>
    <scope>NUCLEOTIDE SEQUENCE [LARGE SCALE GENOMIC DNA]</scope>
    <source>
        <strain evidence="1">AP2</strain>
    </source>
</reference>
<proteinExistence type="predicted"/>
<dbReference type="AlphaFoldDB" id="A0A519BHF4"/>
<evidence type="ECO:0008006" key="3">
    <source>
        <dbReference type="Google" id="ProtNLM"/>
    </source>
</evidence>
<dbReference type="EMBL" id="SGBC01000001">
    <property type="protein sequence ID" value="RZD16682.1"/>
    <property type="molecule type" value="Genomic_DNA"/>
</dbReference>
<accession>A0A519BHF4</accession>
<evidence type="ECO:0000313" key="2">
    <source>
        <dbReference type="Proteomes" id="UP000316562"/>
    </source>
</evidence>
<protein>
    <recommendedName>
        <fullName evidence="3">XRE family transcriptional regulator</fullName>
    </recommendedName>
</protein>
<dbReference type="InterPro" id="IPR010982">
    <property type="entry name" value="Lambda_DNA-bd_dom_sf"/>
</dbReference>
<name>A0A519BHF4_ACIG2</name>
<dbReference type="SUPFAM" id="SSF47413">
    <property type="entry name" value="lambda repressor-like DNA-binding domains"/>
    <property type="match status" value="1"/>
</dbReference>
<comment type="caution">
    <text evidence="1">The sequence shown here is derived from an EMBL/GenBank/DDBJ whole genome shotgun (WGS) entry which is preliminary data.</text>
</comment>
<sequence length="69" mass="8125">MNIHILKKYCNEHKITSRILALDLGITEVHVYNIWGYKNIPSPKLAMKIEEYTNHEIKAIDLLYPKTEN</sequence>
<dbReference type="Proteomes" id="UP000316562">
    <property type="component" value="Unassembled WGS sequence"/>
</dbReference>
<dbReference type="GO" id="GO:0003677">
    <property type="term" value="F:DNA binding"/>
    <property type="evidence" value="ECO:0007669"/>
    <property type="project" value="InterPro"/>
</dbReference>
<evidence type="ECO:0000313" key="1">
    <source>
        <dbReference type="EMBL" id="RZD16682.1"/>
    </source>
</evidence>
<organism evidence="1 2">
    <name type="scientific">Acididesulfobacter guangdongensis</name>
    <dbReference type="NCBI Taxonomy" id="2597225"/>
    <lineage>
        <taxon>Bacteria</taxon>
        <taxon>Deltaproteobacteria</taxon>
        <taxon>Candidatus Acidulodesulfobacterales</taxon>
        <taxon>Candidatus Acididesulfobacter</taxon>
    </lineage>
</organism>
<gene>
    <name evidence="1" type="ORF">EVJ46_00120</name>
</gene>